<comment type="subcellular location">
    <subcellularLocation>
        <location evidence="1">Secreted</location>
    </subcellularLocation>
</comment>
<organism evidence="7 8">
    <name type="scientific">Pseudomonas laurylsulfatiphila</name>
    <dbReference type="NCBI Taxonomy" id="2011015"/>
    <lineage>
        <taxon>Bacteria</taxon>
        <taxon>Pseudomonadati</taxon>
        <taxon>Pseudomonadota</taxon>
        <taxon>Gammaproteobacteria</taxon>
        <taxon>Pseudomonadales</taxon>
        <taxon>Pseudomonadaceae</taxon>
        <taxon>Pseudomonas</taxon>
    </lineage>
</organism>
<dbReference type="InterPro" id="IPR022045">
    <property type="entry name" value="TcdB_toxin_mid/N"/>
</dbReference>
<evidence type="ECO:0000313" key="7">
    <source>
        <dbReference type="EMBL" id="PPK38704.1"/>
    </source>
</evidence>
<accession>A0A2S6FMK9</accession>
<feature type="compositionally biased region" description="Basic and acidic residues" evidence="4">
    <location>
        <begin position="1525"/>
        <end position="1535"/>
    </location>
</feature>
<dbReference type="InterPro" id="IPR003284">
    <property type="entry name" value="Sal_SpvB"/>
</dbReference>
<sequence>MANEQQGSLEINAPALPKGGGAIQSIGKGWGGVGTTGAASLELPLPISKAPNRDLVPALSLGYSSDVGNSPFGIGWRLTTNAITLRTTKGVPKYEGNDQVVGPGGDVWMPERSDDGQIISKVVNKHRVVRHWPRIEGGFDLIEHWTRVFDPDKEKDAANHPDYNPAGFWLIHGADGSLHCYGKTQASRRADPTDKCHVGVWLIEESLNLRGEHVVYEYKAETDAPVAPQFRDYRAQRYLHKVLYGNAQASADLYSWSADGWKDVQWHFHLVFDYGERSADLTQIPTFEPTGEWQVRSDPFWNYAYGFELGSRRLCRQVLMFHQFTEELGDDPVLVQRLLLEHRPSALGYNHLTAAHIQAYDNQGQMESRPPMEFFYNPFELDPQRQGYSQFPQMPGLNDGQRYQLVDLYGEGIPGVLLRSDKAWYYREPLRADSGGNDVSYGDWALLPGIPVADSSKPIRQSLSDLTGDGKLDWVIARPGMSGFFTLNPDRSWSNFVAYAAFPSEFFHPDAQLADLVGDGLTDLALIGPRSVRLYSSRRAFGFSQGANFPRGKDDDSLPLLSSTQTELVAFSDPLGSATQHLIRIRHNEVKCWPNLGHGKFGKGFVLCGLKFPYAEFDSSRVRLADLDGSGAVDLIYLESDGFRVYMNHAGEGFEENYVKVPWPKDVRYDRFCQVSIADLNGLGCSSLILTVPHMKPEHWRYDFVSAKPYLVNASHNNMGAVTGVSYRSSAQEWLDEKAELIAADKAPVSHLPFAMHLVSQQTQLDEITGNRLTQGFTYRQGFYDSFEREFRGFGLLLQTDTEASAVERSSPGFTAPILSKTWFHTGRAIDMRDDGYYAGDAEAEPLKETLLHEYHLSDTAGRVIVPDEDLAREMARTLSGSVLRAEVFAADDDPQTAVPYSVQENRFLIRHLRPKGKHHPYAVLQLLALESIAYQYEPQVADDPLVQHTLNLQWDKFGGLTHGFVVHYARRKTNKDSPPFAVNVPGDESDEDYENRWWLDAHDDAQQCWYLTETKAEYCHLDKREGWRLGIPYRQRSNALVLDKAKLRPIDIHYSNFLEWADEDGAWAAQAVLTGLSLQRYLDPATGELLDPKKLIFSALPGCQETAELDATALSAYDKLKDDKGNMPFNLKEKLESVGYHIMELFLPEPAASELADPTDAKNHLWSVRKNFPVYHKLAGFYNVGKFQQTKSHGITSVEYDEHWCLSTAVTLPDGCTTRILGVDYRSFLPAGILDPNQNTQEARYNAFGEVLVTSFYGTELGEKVGFHSLRNYLPPEDRSPAGAIADKNKAIGHYATATFSAPFSWMGKIPPIDPTPWLAWARSEGFILPDGHLCSRARVHLEGLQNPTADEQRLQLYVDSAHREPVHVVTLQADRYPGDLELQIRAAIACWDGFGRSLQTKQEVEPGMAWWVDENDKLTLDKYGRPKEAEAARRWRVSERVEYNNKGETVRIYRPYFANTYRYINDEAIREAGYHDQQFYDAAGRPTHTVLAKQMKQGSPPAFKPLRREKRYRTWYSIDFDENDKFDPPKPVEEIPEVNRTLH</sequence>
<evidence type="ECO:0000256" key="1">
    <source>
        <dbReference type="ARBA" id="ARBA00004613"/>
    </source>
</evidence>
<dbReference type="GO" id="GO:0005737">
    <property type="term" value="C:cytoplasm"/>
    <property type="evidence" value="ECO:0007669"/>
    <property type="project" value="InterPro"/>
</dbReference>
<evidence type="ECO:0000256" key="4">
    <source>
        <dbReference type="SAM" id="MobiDB-lite"/>
    </source>
</evidence>
<keyword evidence="2" id="KW-0964">Secreted</keyword>
<dbReference type="EMBL" id="NIRS01000003">
    <property type="protein sequence ID" value="PPK38704.1"/>
    <property type="molecule type" value="Genomic_DNA"/>
</dbReference>
<dbReference type="SUPFAM" id="SSF69318">
    <property type="entry name" value="Integrin alpha N-terminal domain"/>
    <property type="match status" value="1"/>
</dbReference>
<keyword evidence="3" id="KW-0843">Virulence</keyword>
<evidence type="ECO:0000313" key="8">
    <source>
        <dbReference type="Proteomes" id="UP000238541"/>
    </source>
</evidence>
<evidence type="ECO:0000259" key="5">
    <source>
        <dbReference type="Pfam" id="PF12255"/>
    </source>
</evidence>
<dbReference type="PRINTS" id="PR01341">
    <property type="entry name" value="SALSPVBPROT"/>
</dbReference>
<gene>
    <name evidence="7" type="ORF">CD175_12965</name>
</gene>
<keyword evidence="8" id="KW-1185">Reference proteome</keyword>
<feature type="domain" description="Insecticide toxin TcdB middle/C-terminal" evidence="5">
    <location>
        <begin position="875"/>
        <end position="1032"/>
    </location>
</feature>
<dbReference type="GO" id="GO:0005576">
    <property type="term" value="C:extracellular region"/>
    <property type="evidence" value="ECO:0007669"/>
    <property type="project" value="UniProtKB-SubCell"/>
</dbReference>
<dbReference type="Pfam" id="PF12256">
    <property type="entry name" value="TcdB_toxin_midN"/>
    <property type="match status" value="1"/>
</dbReference>
<proteinExistence type="predicted"/>
<evidence type="ECO:0000256" key="2">
    <source>
        <dbReference type="ARBA" id="ARBA00022525"/>
    </source>
</evidence>
<feature type="domain" description="Insecticide toxin TcdB middle/N-terminal" evidence="6">
    <location>
        <begin position="664"/>
        <end position="827"/>
    </location>
</feature>
<dbReference type="InterPro" id="IPR028994">
    <property type="entry name" value="Integrin_alpha_N"/>
</dbReference>
<dbReference type="InterPro" id="IPR022044">
    <property type="entry name" value="TcdB_toxin_mid/C"/>
</dbReference>
<dbReference type="Pfam" id="PF03534">
    <property type="entry name" value="SpvB"/>
    <property type="match status" value="1"/>
</dbReference>
<dbReference type="Pfam" id="PF12255">
    <property type="entry name" value="TcdB_toxin_midC"/>
    <property type="match status" value="1"/>
</dbReference>
<reference evidence="8" key="1">
    <citation type="submission" date="2017-06" db="EMBL/GenBank/DDBJ databases">
        <authorList>
            <person name="Furmanczyk E.M."/>
        </authorList>
    </citation>
    <scope>NUCLEOTIDE SEQUENCE [LARGE SCALE GENOMIC DNA]</scope>
    <source>
        <strain evidence="8">AP3_16</strain>
    </source>
</reference>
<feature type="region of interest" description="Disordered" evidence="4">
    <location>
        <begin position="1523"/>
        <end position="1545"/>
    </location>
</feature>
<evidence type="ECO:0000256" key="3">
    <source>
        <dbReference type="ARBA" id="ARBA00023026"/>
    </source>
</evidence>
<dbReference type="Proteomes" id="UP000238541">
    <property type="component" value="Unassembled WGS sequence"/>
</dbReference>
<name>A0A2S6FMK9_9PSED</name>
<evidence type="ECO:0000259" key="6">
    <source>
        <dbReference type="Pfam" id="PF12256"/>
    </source>
</evidence>
<dbReference type="RefSeq" id="WP_104449247.1">
    <property type="nucleotide sequence ID" value="NZ_NIRS01000003.1"/>
</dbReference>
<protein>
    <submittedName>
        <fullName evidence="7">Toxin</fullName>
    </submittedName>
</protein>
<comment type="caution">
    <text evidence="7">The sequence shown here is derived from an EMBL/GenBank/DDBJ whole genome shotgun (WGS) entry which is preliminary data.</text>
</comment>